<feature type="domain" description="SCAN" evidence="1">
    <location>
        <begin position="617"/>
        <end position="660"/>
    </location>
</feature>
<gene>
    <name evidence="2" type="ORF">EAG_09320</name>
</gene>
<protein>
    <submittedName>
        <fullName evidence="2">120.7 kDa protein in NOF-FB transposable element</fullName>
    </submittedName>
</protein>
<feature type="non-terminal residue" evidence="2">
    <location>
        <position position="847"/>
    </location>
</feature>
<keyword evidence="3" id="KW-1185">Reference proteome</keyword>
<dbReference type="EMBL" id="GL444225">
    <property type="protein sequence ID" value="EFN61160.1"/>
    <property type="molecule type" value="Genomic_DNA"/>
</dbReference>
<dbReference type="Pfam" id="PF23663">
    <property type="entry name" value="Znf_SCAND3"/>
    <property type="match status" value="1"/>
</dbReference>
<sequence length="847" mass="97856">ESLNKSDESVINNDILCFTITMAKTDFTSMIIYKTYKRKDKDRPPSTRQYTILQPGTWQQVFSEKIWETTKLSCGFNFKRVKLACDGESGYAYGTCKCGSLIKCAIDNTNEVTTKINCKFIKGEGRCGKRYLRNPIRQTIIQKLQGASVMKYRAEMAENLMQSSDNIEPPHLFSANVLRVAKYDVTQANYFDKDPIKALQIMQLGPLQNIVHNIGLNPFFVHYWSNYQLDVYRTYTSDETACIYIDATGSIIKKIKRPDKSKTGHIFLYNCVANSERSGLFPVSQMLSERHNTNIIQYWLMEWTRSGAPRPREVVCDFSRALLTAAVRCFTNYFTLEEYADGCKENNLPACYIRIDVAHFIKKYANFLKDTRSRIKQFYLSILGQLILCRDIEVAEDLLKGILIIARSETEGETRENKKTICEEYKLKIKDFLTKDFPEELSIENLKDYNDVQDKEENNFNKWSHWVKNIDDNVKILIADNEGDRENAHYMPKLADYLIKDVKLLPLWSCICRDRFGYGRVPASSASVESDFNIIKNIMLKTEKTPMRADEFVMKHVNFMSGRIKLANVNTQEIMLRDTMELEEDIHYSEENNDIVEQNNIRNEKKCPACENGHEPTGGHTCYICKKYVHALDGCSTSIGEEGYGQQRICVDCQQINNVQDIIATKEIENWRGLATVNTQSKGRYLQKDSIRNKFLLKSNICKIPIMKNGNDLSLRPVHIGKEKYSLMNTCAFDSILQLFLAAYFEIEIIRDLIFTEMDFKFFELIKEITSNGIKKSSYRFRAMILKEIFPSKMLPNNCILINCEVSIGFLCRKLFQKYPSFEEVSRCTNGCPERVKALPLIQVKLS</sequence>
<name>E2AZH9_CAMFO</name>
<feature type="non-terminal residue" evidence="2">
    <location>
        <position position="1"/>
    </location>
</feature>
<dbReference type="Proteomes" id="UP000000311">
    <property type="component" value="Unassembled WGS sequence"/>
</dbReference>
<evidence type="ECO:0000259" key="1">
    <source>
        <dbReference type="Pfam" id="PF23663"/>
    </source>
</evidence>
<organism evidence="3">
    <name type="scientific">Camponotus floridanus</name>
    <name type="common">Florida carpenter ant</name>
    <dbReference type="NCBI Taxonomy" id="104421"/>
    <lineage>
        <taxon>Eukaryota</taxon>
        <taxon>Metazoa</taxon>
        <taxon>Ecdysozoa</taxon>
        <taxon>Arthropoda</taxon>
        <taxon>Hexapoda</taxon>
        <taxon>Insecta</taxon>
        <taxon>Pterygota</taxon>
        <taxon>Neoptera</taxon>
        <taxon>Endopterygota</taxon>
        <taxon>Hymenoptera</taxon>
        <taxon>Apocrita</taxon>
        <taxon>Aculeata</taxon>
        <taxon>Formicoidea</taxon>
        <taxon>Formicidae</taxon>
        <taxon>Formicinae</taxon>
        <taxon>Camponotus</taxon>
    </lineage>
</organism>
<dbReference type="AlphaFoldDB" id="E2AZH9"/>
<evidence type="ECO:0000313" key="3">
    <source>
        <dbReference type="Proteomes" id="UP000000311"/>
    </source>
</evidence>
<reference evidence="2 3" key="1">
    <citation type="journal article" date="2010" name="Science">
        <title>Genomic comparison of the ants Camponotus floridanus and Harpegnathos saltator.</title>
        <authorList>
            <person name="Bonasio R."/>
            <person name="Zhang G."/>
            <person name="Ye C."/>
            <person name="Mutti N.S."/>
            <person name="Fang X."/>
            <person name="Qin N."/>
            <person name="Donahue G."/>
            <person name="Yang P."/>
            <person name="Li Q."/>
            <person name="Li C."/>
            <person name="Zhang P."/>
            <person name="Huang Z."/>
            <person name="Berger S.L."/>
            <person name="Reinberg D."/>
            <person name="Wang J."/>
            <person name="Liebig J."/>
        </authorList>
    </citation>
    <scope>NUCLEOTIDE SEQUENCE [LARGE SCALE GENOMIC DNA]</scope>
    <source>
        <strain evidence="3">C129</strain>
    </source>
</reference>
<accession>E2AZH9</accession>
<proteinExistence type="predicted"/>
<evidence type="ECO:0000313" key="2">
    <source>
        <dbReference type="EMBL" id="EFN61160.1"/>
    </source>
</evidence>
<dbReference type="OMA" id="CVANSER"/>
<dbReference type="STRING" id="104421.E2AZH9"/>
<dbReference type="InParanoid" id="E2AZH9"/>
<dbReference type="InterPro" id="IPR057560">
    <property type="entry name" value="Znf_SCAND3"/>
</dbReference>